<feature type="region of interest" description="Disordered" evidence="2">
    <location>
        <begin position="32"/>
        <end position="56"/>
    </location>
</feature>
<sequence>REAQKVYVRREEEIQKKQARILVAAVKEGQRNLSPRWNTEPKRMGPHKPRNQSREGERGVLTCLYCGKKGHIKRDCRRKRMDEKMFNE</sequence>
<keyword evidence="1" id="KW-0863">Zinc-finger</keyword>
<dbReference type="Gene3D" id="4.10.60.10">
    <property type="entry name" value="Zinc finger, CCHC-type"/>
    <property type="match status" value="1"/>
</dbReference>
<dbReference type="Pfam" id="PF00098">
    <property type="entry name" value="zf-CCHC"/>
    <property type="match status" value="1"/>
</dbReference>
<dbReference type="InterPro" id="IPR001878">
    <property type="entry name" value="Znf_CCHC"/>
</dbReference>
<feature type="domain" description="CCHC-type" evidence="3">
    <location>
        <begin position="63"/>
        <end position="78"/>
    </location>
</feature>
<keyword evidence="1" id="KW-0479">Metal-binding</keyword>
<dbReference type="AlphaFoldDB" id="A0A8J4IEI8"/>
<comment type="caution">
    <text evidence="4">The sequence shown here is derived from an EMBL/GenBank/DDBJ whole genome shotgun (WGS) entry which is preliminary data.</text>
</comment>
<name>A0A8J4IEI8_SPHME</name>
<dbReference type="SUPFAM" id="SSF57756">
    <property type="entry name" value="Retrovirus zinc finger-like domains"/>
    <property type="match status" value="1"/>
</dbReference>
<dbReference type="Proteomes" id="UP000785099">
    <property type="component" value="Unassembled WGS sequence"/>
</dbReference>
<dbReference type="PROSITE" id="PS50158">
    <property type="entry name" value="ZF_CCHC"/>
    <property type="match status" value="1"/>
</dbReference>
<evidence type="ECO:0000256" key="2">
    <source>
        <dbReference type="SAM" id="MobiDB-lite"/>
    </source>
</evidence>
<keyword evidence="1" id="KW-0862">Zinc</keyword>
<dbReference type="GO" id="GO:0003676">
    <property type="term" value="F:nucleic acid binding"/>
    <property type="evidence" value="ECO:0007669"/>
    <property type="project" value="InterPro"/>
</dbReference>
<dbReference type="EMBL" id="VUKU01013782">
    <property type="protein sequence ID" value="KAF1432322.1"/>
    <property type="molecule type" value="Genomic_DNA"/>
</dbReference>
<evidence type="ECO:0000259" key="3">
    <source>
        <dbReference type="PROSITE" id="PS50158"/>
    </source>
</evidence>
<organism evidence="4 6">
    <name type="scientific">Spheniscus mendiculus</name>
    <name type="common">Galapagos penguin</name>
    <dbReference type="NCBI Taxonomy" id="156760"/>
    <lineage>
        <taxon>Eukaryota</taxon>
        <taxon>Metazoa</taxon>
        <taxon>Chordata</taxon>
        <taxon>Craniata</taxon>
        <taxon>Vertebrata</taxon>
        <taxon>Euteleostomi</taxon>
        <taxon>Archelosauria</taxon>
        <taxon>Archosauria</taxon>
        <taxon>Dinosauria</taxon>
        <taxon>Saurischia</taxon>
        <taxon>Theropoda</taxon>
        <taxon>Coelurosauria</taxon>
        <taxon>Aves</taxon>
        <taxon>Neognathae</taxon>
        <taxon>Neoaves</taxon>
        <taxon>Aequornithes</taxon>
        <taxon>Sphenisciformes</taxon>
        <taxon>Spheniscidae</taxon>
        <taxon>Spheniscus</taxon>
    </lineage>
</organism>
<evidence type="ECO:0000313" key="5">
    <source>
        <dbReference type="EMBL" id="KAF1438842.1"/>
    </source>
</evidence>
<feature type="non-terminal residue" evidence="4">
    <location>
        <position position="1"/>
    </location>
</feature>
<gene>
    <name evidence="4" type="ORF">FQV24_0014277</name>
    <name evidence="5" type="ORF">FQV24_0015311</name>
</gene>
<evidence type="ECO:0000313" key="6">
    <source>
        <dbReference type="Proteomes" id="UP000785099"/>
    </source>
</evidence>
<accession>A0A8J4IEI8</accession>
<evidence type="ECO:0000313" key="4">
    <source>
        <dbReference type="EMBL" id="KAF1432322.1"/>
    </source>
</evidence>
<feature type="non-terminal residue" evidence="4">
    <location>
        <position position="88"/>
    </location>
</feature>
<dbReference type="InterPro" id="IPR036875">
    <property type="entry name" value="Znf_CCHC_sf"/>
</dbReference>
<dbReference type="EMBL" id="VUKU01010929">
    <property type="protein sequence ID" value="KAF1438842.1"/>
    <property type="molecule type" value="Genomic_DNA"/>
</dbReference>
<evidence type="ECO:0000256" key="1">
    <source>
        <dbReference type="PROSITE-ProRule" id="PRU00047"/>
    </source>
</evidence>
<proteinExistence type="predicted"/>
<keyword evidence="6" id="KW-1185">Reference proteome</keyword>
<reference evidence="4 6" key="1">
    <citation type="journal article" date="2019" name="Gigascience">
        <title>High-coverage genomes to elucidate the evolution of penguins.</title>
        <authorList>
            <person name="Pan H."/>
            <person name="Cole T.L."/>
            <person name="Bi X."/>
            <person name="Fang M."/>
            <person name="Zhou C."/>
            <person name="Yang Z."/>
            <person name="Ksepka D.T."/>
            <person name="Hart T."/>
            <person name="Bouzat J.L."/>
            <person name="Argilla L.S."/>
            <person name="Bertelsen M.F."/>
            <person name="Boersma P.D."/>
            <person name="Bost C.A."/>
            <person name="Cherel Y."/>
            <person name="Dann P."/>
            <person name="Fiddaman S.R."/>
            <person name="Howard P."/>
            <person name="Labuschagne K."/>
            <person name="Mattern T."/>
            <person name="Miller G."/>
            <person name="Parker P."/>
            <person name="Phillips R.A."/>
            <person name="Quillfeldt P."/>
            <person name="Ryan P.G."/>
            <person name="Taylor H."/>
            <person name="Thompson D.R."/>
            <person name="Young M.J."/>
            <person name="Ellegaard M.R."/>
            <person name="Gilbert M.T.P."/>
            <person name="Sinding M.S."/>
            <person name="Pacheco G."/>
            <person name="Shepherd L.D."/>
            <person name="Tennyson A.J.D."/>
            <person name="Grosser S."/>
            <person name="Kay E."/>
            <person name="Nupen L.J."/>
            <person name="Ellenberg U."/>
            <person name="Houston D.M."/>
            <person name="Reeve A.H."/>
            <person name="Johnson K."/>
            <person name="Masello J.F."/>
            <person name="Stracke T."/>
            <person name="McKinlay B."/>
            <person name="Borboroglu P.G."/>
            <person name="Zhang D.X."/>
            <person name="Zhang G."/>
        </authorList>
    </citation>
    <scope>NUCLEOTIDE SEQUENCE [LARGE SCALE GENOMIC DNA]</scope>
    <source>
        <strain evidence="4">GAPE 212</strain>
    </source>
</reference>
<protein>
    <recommendedName>
        <fullName evidence="3">CCHC-type domain-containing protein</fullName>
    </recommendedName>
</protein>
<dbReference type="SMART" id="SM00343">
    <property type="entry name" value="ZnF_C2HC"/>
    <property type="match status" value="1"/>
</dbReference>
<dbReference type="GO" id="GO:0008270">
    <property type="term" value="F:zinc ion binding"/>
    <property type="evidence" value="ECO:0007669"/>
    <property type="project" value="UniProtKB-KW"/>
</dbReference>